<organism evidence="2 3">
    <name type="scientific">Sinorhizobium chiapasense</name>
    <dbReference type="NCBI Taxonomy" id="501572"/>
    <lineage>
        <taxon>Bacteria</taxon>
        <taxon>Pseudomonadati</taxon>
        <taxon>Pseudomonadota</taxon>
        <taxon>Alphaproteobacteria</taxon>
        <taxon>Hyphomicrobiales</taxon>
        <taxon>Rhizobiaceae</taxon>
        <taxon>Sinorhizobium/Ensifer group</taxon>
        <taxon>Sinorhizobium</taxon>
    </lineage>
</organism>
<dbReference type="EMBL" id="CP133148">
    <property type="protein sequence ID" value="WVT02138.1"/>
    <property type="molecule type" value="Genomic_DNA"/>
</dbReference>
<gene>
    <name evidence="2" type="ORF">RB548_11375</name>
</gene>
<dbReference type="Proteomes" id="UP001432360">
    <property type="component" value="Chromosome"/>
</dbReference>
<feature type="transmembrane region" description="Helical" evidence="1">
    <location>
        <begin position="6"/>
        <end position="26"/>
    </location>
</feature>
<reference evidence="2" key="1">
    <citation type="submission" date="2023-08" db="EMBL/GenBank/DDBJ databases">
        <title>Complete genome sequence of Sinorhizobium chiapanecum ITTG S70 isolated from Acaciella angustissima nodules in Chiapas-Mexico.</title>
        <authorList>
            <person name="Rincon-Rosales R."/>
            <person name="Rogel M.A."/>
            <person name="Rincon-Medina C.I."/>
            <person name="Guerrero G."/>
            <person name="Manzano-Gomez L.A."/>
            <person name="Lopez-Lopez A."/>
            <person name="Rincon Molina F.A."/>
            <person name="Martinez-Romero E."/>
        </authorList>
    </citation>
    <scope>NUCLEOTIDE SEQUENCE</scope>
    <source>
        <strain evidence="2">ITTG S70</strain>
    </source>
</reference>
<evidence type="ECO:0000313" key="2">
    <source>
        <dbReference type="EMBL" id="WVT02138.1"/>
    </source>
</evidence>
<name>A0ABZ2B5T2_9HYPH</name>
<protein>
    <submittedName>
        <fullName evidence="2">DUF5132 domain-containing protein</fullName>
    </submittedName>
</protein>
<proteinExistence type="predicted"/>
<keyword evidence="3" id="KW-1185">Reference proteome</keyword>
<keyword evidence="1" id="KW-0812">Transmembrane</keyword>
<keyword evidence="1" id="KW-1133">Transmembrane helix</keyword>
<evidence type="ECO:0000313" key="3">
    <source>
        <dbReference type="Proteomes" id="UP001432360"/>
    </source>
</evidence>
<sequence length="83" mass="8457">MALRLVTGLIIGVAAGLLAPIIAPILRPLAKSAIKAGVITYDQAKVAVAELNASTDTAISEIRAEIEEERKAADGSSGSKAKS</sequence>
<accession>A0ABZ2B5T2</accession>
<dbReference type="RefSeq" id="WP_331371424.1">
    <property type="nucleotide sequence ID" value="NZ_CP133148.1"/>
</dbReference>
<evidence type="ECO:0000256" key="1">
    <source>
        <dbReference type="SAM" id="Phobius"/>
    </source>
</evidence>
<keyword evidence="1" id="KW-0472">Membrane</keyword>